<protein>
    <submittedName>
        <fullName evidence="2">CoA-binding domain protein</fullName>
    </submittedName>
</protein>
<evidence type="ECO:0000259" key="1">
    <source>
        <dbReference type="SMART" id="SM00881"/>
    </source>
</evidence>
<dbReference type="SUPFAM" id="SSF51735">
    <property type="entry name" value="NAD(P)-binding Rossmann-fold domains"/>
    <property type="match status" value="1"/>
</dbReference>
<dbReference type="OrthoDB" id="9804695at2"/>
<dbReference type="PANTHER" id="PTHR33303:SF2">
    <property type="entry name" value="COA-BINDING DOMAIN-CONTAINING PROTEIN"/>
    <property type="match status" value="1"/>
</dbReference>
<dbReference type="Pfam" id="PF13380">
    <property type="entry name" value="CoA_binding_2"/>
    <property type="match status" value="1"/>
</dbReference>
<dbReference type="RefSeq" id="WP_013932504.1">
    <property type="nucleotide sequence ID" value="NC_015707.1"/>
</dbReference>
<reference evidence="2 3" key="1">
    <citation type="submission" date="2010-11" db="EMBL/GenBank/DDBJ databases">
        <title>The complete genome of Thermotoga thermarum DSM 5069.</title>
        <authorList>
            <consortium name="US DOE Joint Genome Institute (JGI-PGF)"/>
            <person name="Lucas S."/>
            <person name="Copeland A."/>
            <person name="Lapidus A."/>
            <person name="Bruce D."/>
            <person name="Goodwin L."/>
            <person name="Pitluck S."/>
            <person name="Kyrpides N."/>
            <person name="Mavromatis K."/>
            <person name="Ivanova N."/>
            <person name="Zeytun A."/>
            <person name="Brettin T."/>
            <person name="Detter J.C."/>
            <person name="Tapia R."/>
            <person name="Han C."/>
            <person name="Land M."/>
            <person name="Hauser L."/>
            <person name="Markowitz V."/>
            <person name="Cheng J.-F."/>
            <person name="Hugenholtz P."/>
            <person name="Woyke T."/>
            <person name="Wu D."/>
            <person name="Spring S."/>
            <person name="Schroeder M."/>
            <person name="Brambilla E."/>
            <person name="Klenk H.-P."/>
            <person name="Eisen J.A."/>
        </authorList>
    </citation>
    <scope>NUCLEOTIDE SEQUENCE [LARGE SCALE GENOMIC DNA]</scope>
    <source>
        <strain evidence="2 3">DSM 5069</strain>
    </source>
</reference>
<dbReference type="Gene3D" id="3.40.50.720">
    <property type="entry name" value="NAD(P)-binding Rossmann-like Domain"/>
    <property type="match status" value="1"/>
</dbReference>
<sequence>MNPKEFKKIAVIGASRNREKYGNKIVRDLASKGFEVYPVNAYADEIEGMKCFKSLEELPKEVELLVFVIPPDQGFQEVQKAVELGFRRFWFQPGAGSKEIENFLKSRNIQYAMGRCIMVETSF</sequence>
<dbReference type="InterPro" id="IPR003781">
    <property type="entry name" value="CoA-bd"/>
</dbReference>
<name>F7YTQ7_9THEM</name>
<dbReference type="PATRIC" id="fig|688269.3.peg.1250"/>
<evidence type="ECO:0000313" key="2">
    <source>
        <dbReference type="EMBL" id="AEH51285.1"/>
    </source>
</evidence>
<dbReference type="eggNOG" id="COG1832">
    <property type="taxonomic scope" value="Bacteria"/>
</dbReference>
<dbReference type="Proteomes" id="UP000006804">
    <property type="component" value="Chromosome"/>
</dbReference>
<dbReference type="STRING" id="688269.Theth_1213"/>
<keyword evidence="3" id="KW-1185">Reference proteome</keyword>
<dbReference type="InterPro" id="IPR036291">
    <property type="entry name" value="NAD(P)-bd_dom_sf"/>
</dbReference>
<dbReference type="SMART" id="SM00881">
    <property type="entry name" value="CoA_binding"/>
    <property type="match status" value="1"/>
</dbReference>
<evidence type="ECO:0000313" key="3">
    <source>
        <dbReference type="Proteomes" id="UP000006804"/>
    </source>
</evidence>
<feature type="domain" description="CoA-binding" evidence="1">
    <location>
        <begin position="3"/>
        <end position="95"/>
    </location>
</feature>
<proteinExistence type="predicted"/>
<dbReference type="KEGG" id="tta:Theth_1213"/>
<dbReference type="AlphaFoldDB" id="F7YTQ7"/>
<accession>F7YTQ7</accession>
<dbReference type="HOGENOM" id="CLU_112567_1_2_0"/>
<gene>
    <name evidence="2" type="ORF">Theth_1213</name>
</gene>
<organism evidence="2 3">
    <name type="scientific">Pseudothermotoga thermarum DSM 5069</name>
    <dbReference type="NCBI Taxonomy" id="688269"/>
    <lineage>
        <taxon>Bacteria</taxon>
        <taxon>Thermotogati</taxon>
        <taxon>Thermotogota</taxon>
        <taxon>Thermotogae</taxon>
        <taxon>Thermotogales</taxon>
        <taxon>Thermotogaceae</taxon>
        <taxon>Pseudothermotoga</taxon>
    </lineage>
</organism>
<dbReference type="PANTHER" id="PTHR33303">
    <property type="entry name" value="CYTOPLASMIC PROTEIN-RELATED"/>
    <property type="match status" value="1"/>
</dbReference>
<dbReference type="EMBL" id="CP002351">
    <property type="protein sequence ID" value="AEH51285.1"/>
    <property type="molecule type" value="Genomic_DNA"/>
</dbReference>